<gene>
    <name evidence="11" type="primary">whiB</name>
    <name evidence="14" type="ORF">HXK03_00400</name>
</gene>
<evidence type="ECO:0000256" key="11">
    <source>
        <dbReference type="HAMAP-Rule" id="MF_01479"/>
    </source>
</evidence>
<dbReference type="GO" id="GO:0005737">
    <property type="term" value="C:cytoplasm"/>
    <property type="evidence" value="ECO:0007669"/>
    <property type="project" value="UniProtKB-SubCell"/>
</dbReference>
<feature type="binding site" evidence="11">
    <location>
        <position position="60"/>
    </location>
    <ligand>
        <name>[4Fe-4S] cluster</name>
        <dbReference type="ChEBI" id="CHEBI:49883"/>
    </ligand>
</feature>
<evidence type="ECO:0000259" key="13">
    <source>
        <dbReference type="PROSITE" id="PS51674"/>
    </source>
</evidence>
<feature type="binding site" evidence="11">
    <location>
        <position position="51"/>
    </location>
    <ligand>
        <name>[4Fe-4S] cluster</name>
        <dbReference type="ChEBI" id="CHEBI:49883"/>
    </ligand>
</feature>
<dbReference type="GO" id="GO:0047134">
    <property type="term" value="F:protein-disulfide reductase [NAD(P)H] activity"/>
    <property type="evidence" value="ECO:0007669"/>
    <property type="project" value="TreeGrafter"/>
</dbReference>
<evidence type="ECO:0000256" key="2">
    <source>
        <dbReference type="ARBA" id="ARBA00006597"/>
    </source>
</evidence>
<dbReference type="PANTHER" id="PTHR38839">
    <property type="entry name" value="TRANSCRIPTIONAL REGULATOR WHID-RELATED"/>
    <property type="match status" value="1"/>
</dbReference>
<dbReference type="InterPro" id="IPR003482">
    <property type="entry name" value="Whib"/>
</dbReference>
<evidence type="ECO:0000256" key="4">
    <source>
        <dbReference type="ARBA" id="ARBA00022723"/>
    </source>
</evidence>
<keyword evidence="10 11" id="KW-0804">Transcription</keyword>
<dbReference type="GO" id="GO:0046872">
    <property type="term" value="F:metal ion binding"/>
    <property type="evidence" value="ECO:0007669"/>
    <property type="project" value="UniProtKB-KW"/>
</dbReference>
<evidence type="ECO:0000256" key="3">
    <source>
        <dbReference type="ARBA" id="ARBA00022485"/>
    </source>
</evidence>
<comment type="function">
    <text evidence="11">Acts as a transcriptional regulator. Probably redox-responsive. The apo- but not holo-form probably binds DNA.</text>
</comment>
<comment type="subcellular location">
    <subcellularLocation>
        <location evidence="1 11">Cytoplasm</location>
    </subcellularLocation>
</comment>
<proteinExistence type="inferred from homology"/>
<comment type="PTM">
    <text evidence="11">The Fe-S cluster can be nitrosylated by nitric oxide (NO).</text>
</comment>
<dbReference type="GO" id="GO:0051539">
    <property type="term" value="F:4 iron, 4 sulfur cluster binding"/>
    <property type="evidence" value="ECO:0007669"/>
    <property type="project" value="UniProtKB-UniRule"/>
</dbReference>
<dbReference type="HAMAP" id="MF_01479">
    <property type="entry name" value="WhiB"/>
    <property type="match status" value="1"/>
</dbReference>
<keyword evidence="9 11" id="KW-1015">Disulfide bond</keyword>
<organism evidence="14 15">
    <name type="scientific">Schaalia georgiae</name>
    <dbReference type="NCBI Taxonomy" id="52768"/>
    <lineage>
        <taxon>Bacteria</taxon>
        <taxon>Bacillati</taxon>
        <taxon>Actinomycetota</taxon>
        <taxon>Actinomycetes</taxon>
        <taxon>Actinomycetales</taxon>
        <taxon>Actinomycetaceae</taxon>
        <taxon>Schaalia</taxon>
    </lineage>
</organism>
<keyword evidence="3 11" id="KW-0004">4Fe-4S</keyword>
<protein>
    <recommendedName>
        <fullName evidence="11">Transcriptional regulator WhiB</fullName>
    </recommendedName>
</protein>
<dbReference type="InterPro" id="IPR034768">
    <property type="entry name" value="4FE4S_WBL"/>
</dbReference>
<feature type="binding site" evidence="11">
    <location>
        <position position="27"/>
    </location>
    <ligand>
        <name>[4Fe-4S] cluster</name>
        <dbReference type="ChEBI" id="CHEBI:49883"/>
    </ligand>
</feature>
<evidence type="ECO:0000256" key="6">
    <source>
        <dbReference type="ARBA" id="ARBA00023014"/>
    </source>
</evidence>
<reference evidence="14" key="1">
    <citation type="submission" date="2020-04" db="EMBL/GenBank/DDBJ databases">
        <title>Deep metagenomics examines the oral microbiome during advanced dental caries in children, revealing novel taxa and co-occurrences with host molecules.</title>
        <authorList>
            <person name="Baker J.L."/>
            <person name="Morton J.T."/>
            <person name="Dinis M."/>
            <person name="Alvarez R."/>
            <person name="Tran N.C."/>
            <person name="Knight R."/>
            <person name="Edlund A."/>
        </authorList>
    </citation>
    <scope>NUCLEOTIDE SEQUENCE</scope>
    <source>
        <strain evidence="14">JCVI_32_bin.64</strain>
    </source>
</reference>
<feature type="compositionally biased region" description="Low complexity" evidence="12">
    <location>
        <begin position="101"/>
        <end position="112"/>
    </location>
</feature>
<feature type="domain" description="4Fe-4S Wbl-type" evidence="13">
    <location>
        <begin position="26"/>
        <end position="84"/>
    </location>
</feature>
<dbReference type="AlphaFoldDB" id="A0A929N086"/>
<keyword evidence="8 11" id="KW-0238">DNA-binding</keyword>
<keyword evidence="4 11" id="KW-0479">Metal-binding</keyword>
<evidence type="ECO:0000256" key="1">
    <source>
        <dbReference type="ARBA" id="ARBA00004496"/>
    </source>
</evidence>
<evidence type="ECO:0000313" key="15">
    <source>
        <dbReference type="Proteomes" id="UP000718630"/>
    </source>
</evidence>
<keyword evidence="6 11" id="KW-0411">Iron-sulfur</keyword>
<comment type="cofactor">
    <cofactor evidence="11">
        <name>[4Fe-4S] cluster</name>
        <dbReference type="ChEBI" id="CHEBI:49883"/>
    </cofactor>
    <text evidence="11">Binds 1 [4Fe-4S] cluster per subunit. Following nitrosylation of the [4Fe-4S] cluster binds 1 [4Fe-8(NO)] cluster per subunit.</text>
</comment>
<dbReference type="Pfam" id="PF02467">
    <property type="entry name" value="Whib"/>
    <property type="match status" value="1"/>
</dbReference>
<keyword evidence="5 11" id="KW-0408">Iron</keyword>
<keyword evidence="7 11" id="KW-0805">Transcription regulation</keyword>
<dbReference type="GO" id="GO:0003677">
    <property type="term" value="F:DNA binding"/>
    <property type="evidence" value="ECO:0007669"/>
    <property type="project" value="UniProtKB-UniRule"/>
</dbReference>
<feature type="binding site" evidence="11">
    <location>
        <position position="54"/>
    </location>
    <ligand>
        <name>[4Fe-4S] cluster</name>
        <dbReference type="ChEBI" id="CHEBI:49883"/>
    </ligand>
</feature>
<evidence type="ECO:0000256" key="9">
    <source>
        <dbReference type="ARBA" id="ARBA00023157"/>
    </source>
</evidence>
<sequence length="112" mass="12281">MRLLEGASAQSAEVLSPAAAWRDRAACRGLHPDLFYPPTTAEQERVAAQYCAECSARFSCLAYALTRDEMHGVWGGTSEQTRRALRRVRRRQRENAERIAAEAAASGRSGAA</sequence>
<evidence type="ECO:0000256" key="10">
    <source>
        <dbReference type="ARBA" id="ARBA00023163"/>
    </source>
</evidence>
<dbReference type="GO" id="GO:0045892">
    <property type="term" value="P:negative regulation of DNA-templated transcription"/>
    <property type="evidence" value="ECO:0007669"/>
    <property type="project" value="TreeGrafter"/>
</dbReference>
<name>A0A929N086_9ACTO</name>
<evidence type="ECO:0000256" key="7">
    <source>
        <dbReference type="ARBA" id="ARBA00023015"/>
    </source>
</evidence>
<dbReference type="PROSITE" id="PS51674">
    <property type="entry name" value="4FE4S_WBL"/>
    <property type="match status" value="1"/>
</dbReference>
<evidence type="ECO:0000256" key="12">
    <source>
        <dbReference type="SAM" id="MobiDB-lite"/>
    </source>
</evidence>
<dbReference type="GO" id="GO:0035731">
    <property type="term" value="F:dinitrosyl-iron complex binding"/>
    <property type="evidence" value="ECO:0007669"/>
    <property type="project" value="UniProtKB-UniRule"/>
</dbReference>
<keyword evidence="11" id="KW-0963">Cytoplasm</keyword>
<feature type="region of interest" description="Disordered" evidence="12">
    <location>
        <begin position="88"/>
        <end position="112"/>
    </location>
</feature>
<dbReference type="EMBL" id="JABZFZ010000009">
    <property type="protein sequence ID" value="MBF0939325.1"/>
    <property type="molecule type" value="Genomic_DNA"/>
</dbReference>
<comment type="PTM">
    <text evidence="11">Upon Fe-S cluster removal intramolecular disulfide bonds are formed.</text>
</comment>
<comment type="caution">
    <text evidence="14">The sequence shown here is derived from an EMBL/GenBank/DDBJ whole genome shotgun (WGS) entry which is preliminary data.</text>
</comment>
<comment type="similarity">
    <text evidence="2 11">Belongs to the WhiB family.</text>
</comment>
<evidence type="ECO:0000313" key="14">
    <source>
        <dbReference type="EMBL" id="MBF0939325.1"/>
    </source>
</evidence>
<evidence type="ECO:0000256" key="8">
    <source>
        <dbReference type="ARBA" id="ARBA00023125"/>
    </source>
</evidence>
<evidence type="ECO:0000256" key="5">
    <source>
        <dbReference type="ARBA" id="ARBA00023004"/>
    </source>
</evidence>
<dbReference type="Proteomes" id="UP000718630">
    <property type="component" value="Unassembled WGS sequence"/>
</dbReference>
<dbReference type="GO" id="GO:0045454">
    <property type="term" value="P:cell redox homeostasis"/>
    <property type="evidence" value="ECO:0007669"/>
    <property type="project" value="TreeGrafter"/>
</dbReference>
<accession>A0A929N086</accession>